<dbReference type="Gene3D" id="2.60.40.10">
    <property type="entry name" value="Immunoglobulins"/>
    <property type="match status" value="1"/>
</dbReference>
<dbReference type="KEGG" id="aara:120904192"/>
<dbReference type="AlphaFoldDB" id="A0A182HFT4"/>
<organism evidence="5 6">
    <name type="scientific">Anopheles arabiensis</name>
    <name type="common">Mosquito</name>
    <dbReference type="NCBI Taxonomy" id="7173"/>
    <lineage>
        <taxon>Eukaryota</taxon>
        <taxon>Metazoa</taxon>
        <taxon>Ecdysozoa</taxon>
        <taxon>Arthropoda</taxon>
        <taxon>Hexapoda</taxon>
        <taxon>Insecta</taxon>
        <taxon>Pterygota</taxon>
        <taxon>Neoptera</taxon>
        <taxon>Endopterygota</taxon>
        <taxon>Diptera</taxon>
        <taxon>Nematocera</taxon>
        <taxon>Culicoidea</taxon>
        <taxon>Culicidae</taxon>
        <taxon>Anophelinae</taxon>
        <taxon>Anopheles</taxon>
    </lineage>
</organism>
<dbReference type="GO" id="GO:0048513">
    <property type="term" value="P:animal organ development"/>
    <property type="evidence" value="ECO:0007669"/>
    <property type="project" value="UniProtKB-ARBA"/>
</dbReference>
<proteinExistence type="predicted"/>
<sequence>MWNDCVKLLAVVGLLFPLCILVNCNDSEDVSLEYETTPTFDVVIAEGKKLKLKVHDYGHRPLCNPVWYFNGRPVSKSRCIPSYGELVCPSVKREDAGRYDLWGGDGSRHSQARLIFSANVQVTRAVERDLPEERIAKVQDEPPPFFERKNRVENDCFCSGVTGRCRMALDLYRMRKTYDLSNLTAVRLGGESTGAKYIRIPLSVLLGNLITAYGGYMRFPVTEECYTDRSKPCVVMVDKRNMHRAVGYFLPTSHDQRQVQVLLKESNWKLLPAIDELSDRDSGDELTKFIFMSTLSNIRSVYIRGRYRTRSEENILSIDMASSYDEGLGTVTTVEECDCHPGYGGLSCERCEKGYLRTYDSISPEGICLSIPELWELHKKNYRQN</sequence>
<reference evidence="5" key="1">
    <citation type="submission" date="2022-08" db="UniProtKB">
        <authorList>
            <consortium name="EnsemblMetazoa"/>
        </authorList>
    </citation>
    <scope>IDENTIFICATION</scope>
    <source>
        <strain evidence="5">Dongola</strain>
    </source>
</reference>
<dbReference type="EnsemblMetazoa" id="AARA000082-RA">
    <property type="protein sequence ID" value="AARA000082-PA"/>
    <property type="gene ID" value="AARA000082"/>
</dbReference>
<dbReference type="InterPro" id="IPR036179">
    <property type="entry name" value="Ig-like_dom_sf"/>
</dbReference>
<dbReference type="PROSITE" id="PS51115">
    <property type="entry name" value="LAMININ_IVA"/>
    <property type="match status" value="1"/>
</dbReference>
<evidence type="ECO:0000313" key="6">
    <source>
        <dbReference type="Proteomes" id="UP000075840"/>
    </source>
</evidence>
<dbReference type="GO" id="GO:0030154">
    <property type="term" value="P:cell differentiation"/>
    <property type="evidence" value="ECO:0007669"/>
    <property type="project" value="UniProtKB-ARBA"/>
</dbReference>
<dbReference type="Proteomes" id="UP000075840">
    <property type="component" value="Unassembled WGS sequence"/>
</dbReference>
<accession>A0A182HFT4</accession>
<name>A0A182HFT4_ANOAR</name>
<keyword evidence="1" id="KW-0732">Signal</keyword>
<dbReference type="SUPFAM" id="SSF48726">
    <property type="entry name" value="Immunoglobulin"/>
    <property type="match status" value="1"/>
</dbReference>
<dbReference type="InterPro" id="IPR002049">
    <property type="entry name" value="LE_dom"/>
</dbReference>
<keyword evidence="4" id="KW-0325">Glycoprotein</keyword>
<dbReference type="InterPro" id="IPR000034">
    <property type="entry name" value="Laminin_IV"/>
</dbReference>
<dbReference type="GO" id="GO:0048731">
    <property type="term" value="P:system development"/>
    <property type="evidence" value="ECO:0007669"/>
    <property type="project" value="UniProtKB-ARBA"/>
</dbReference>
<dbReference type="Pfam" id="PF00053">
    <property type="entry name" value="EGF_laminin"/>
    <property type="match status" value="1"/>
</dbReference>
<dbReference type="InterPro" id="IPR013783">
    <property type="entry name" value="Ig-like_fold"/>
</dbReference>
<dbReference type="EMBL" id="APCN01005575">
    <property type="status" value="NOT_ANNOTATED_CDS"/>
    <property type="molecule type" value="Genomic_DNA"/>
</dbReference>
<keyword evidence="6" id="KW-1185">Reference proteome</keyword>
<evidence type="ECO:0000313" key="5">
    <source>
        <dbReference type="EnsemblMetazoa" id="AARA000082-PA"/>
    </source>
</evidence>
<evidence type="ECO:0000256" key="1">
    <source>
        <dbReference type="ARBA" id="ARBA00022729"/>
    </source>
</evidence>
<keyword evidence="3" id="KW-1015">Disulfide bond</keyword>
<keyword evidence="2" id="KW-0677">Repeat</keyword>
<dbReference type="CDD" id="cd00055">
    <property type="entry name" value="EGF_Lam"/>
    <property type="match status" value="1"/>
</dbReference>
<dbReference type="SMART" id="SM00281">
    <property type="entry name" value="LamB"/>
    <property type="match status" value="1"/>
</dbReference>
<dbReference type="PROSITE" id="PS01248">
    <property type="entry name" value="EGF_LAM_1"/>
    <property type="match status" value="1"/>
</dbReference>
<dbReference type="GeneID" id="120904192"/>
<dbReference type="VEuPathDB" id="VectorBase:AARA000082"/>
<evidence type="ECO:0000256" key="4">
    <source>
        <dbReference type="ARBA" id="ARBA00023180"/>
    </source>
</evidence>
<protein>
    <submittedName>
        <fullName evidence="5">Uncharacterized protein</fullName>
    </submittedName>
</protein>
<dbReference type="VEuPathDB" id="VectorBase:AARA21_012927"/>
<dbReference type="RefSeq" id="XP_040169946.1">
    <property type="nucleotide sequence ID" value="XM_040314012.1"/>
</dbReference>
<evidence type="ECO:0000256" key="2">
    <source>
        <dbReference type="ARBA" id="ARBA00022737"/>
    </source>
</evidence>
<evidence type="ECO:0000256" key="3">
    <source>
        <dbReference type="ARBA" id="ARBA00023157"/>
    </source>
</evidence>
<dbReference type="Pfam" id="PF00052">
    <property type="entry name" value="Laminin_B"/>
    <property type="match status" value="1"/>
</dbReference>